<proteinExistence type="predicted"/>
<dbReference type="AlphaFoldDB" id="A0A8J5MV18"/>
<sequence length="106" mass="12271">MQVRDGNGDRFYSRRPRAFLSRFGRRPSTEDEDAARRATKTLVNCGRRYRRTCEEDTAEYGKNTLVDAEEDACRYCIATYVLCQSSLNVLKTKLICKIDARFVCVE</sequence>
<dbReference type="Proteomes" id="UP000747542">
    <property type="component" value="Unassembled WGS sequence"/>
</dbReference>
<gene>
    <name evidence="1" type="ORF">Hamer_G007333</name>
</gene>
<comment type="caution">
    <text evidence="1">The sequence shown here is derived from an EMBL/GenBank/DDBJ whole genome shotgun (WGS) entry which is preliminary data.</text>
</comment>
<dbReference type="EMBL" id="JAHLQT010024345">
    <property type="protein sequence ID" value="KAG7165485.1"/>
    <property type="molecule type" value="Genomic_DNA"/>
</dbReference>
<protein>
    <submittedName>
        <fullName evidence="1">Uncharacterized protein</fullName>
    </submittedName>
</protein>
<evidence type="ECO:0000313" key="1">
    <source>
        <dbReference type="EMBL" id="KAG7165485.1"/>
    </source>
</evidence>
<name>A0A8J5MV18_HOMAM</name>
<keyword evidence="2" id="KW-1185">Reference proteome</keyword>
<reference evidence="1" key="1">
    <citation type="journal article" date="2021" name="Sci. Adv.">
        <title>The American lobster genome reveals insights on longevity, neural, and immune adaptations.</title>
        <authorList>
            <person name="Polinski J.M."/>
            <person name="Zimin A.V."/>
            <person name="Clark K.F."/>
            <person name="Kohn A.B."/>
            <person name="Sadowski N."/>
            <person name="Timp W."/>
            <person name="Ptitsyn A."/>
            <person name="Khanna P."/>
            <person name="Romanova D.Y."/>
            <person name="Williams P."/>
            <person name="Greenwood S.J."/>
            <person name="Moroz L.L."/>
            <person name="Walt D.R."/>
            <person name="Bodnar A.G."/>
        </authorList>
    </citation>
    <scope>NUCLEOTIDE SEQUENCE</scope>
    <source>
        <strain evidence="1">GMGI-L3</strain>
    </source>
</reference>
<organism evidence="1 2">
    <name type="scientific">Homarus americanus</name>
    <name type="common">American lobster</name>
    <dbReference type="NCBI Taxonomy" id="6706"/>
    <lineage>
        <taxon>Eukaryota</taxon>
        <taxon>Metazoa</taxon>
        <taxon>Ecdysozoa</taxon>
        <taxon>Arthropoda</taxon>
        <taxon>Crustacea</taxon>
        <taxon>Multicrustacea</taxon>
        <taxon>Malacostraca</taxon>
        <taxon>Eumalacostraca</taxon>
        <taxon>Eucarida</taxon>
        <taxon>Decapoda</taxon>
        <taxon>Pleocyemata</taxon>
        <taxon>Astacidea</taxon>
        <taxon>Nephropoidea</taxon>
        <taxon>Nephropidae</taxon>
        <taxon>Homarus</taxon>
    </lineage>
</organism>
<evidence type="ECO:0000313" key="2">
    <source>
        <dbReference type="Proteomes" id="UP000747542"/>
    </source>
</evidence>
<accession>A0A8J5MV18</accession>